<protein>
    <submittedName>
        <fullName evidence="8">Thiol:disulfide interchange protein DsbE</fullName>
    </submittedName>
</protein>
<dbReference type="InterPro" id="IPR013740">
    <property type="entry name" value="Redoxin"/>
</dbReference>
<organism evidence="8 9">
    <name type="scientific">Candidatus Venteria ishoeyi</name>
    <dbReference type="NCBI Taxonomy" id="1899563"/>
    <lineage>
        <taxon>Bacteria</taxon>
        <taxon>Pseudomonadati</taxon>
        <taxon>Pseudomonadota</taxon>
        <taxon>Gammaproteobacteria</taxon>
        <taxon>Thiotrichales</taxon>
        <taxon>Thiotrichaceae</taxon>
        <taxon>Venteria</taxon>
    </lineage>
</organism>
<dbReference type="PANTHER" id="PTHR42852:SF6">
    <property type="entry name" value="THIOL:DISULFIDE INTERCHANGE PROTEIN DSBE"/>
    <property type="match status" value="1"/>
</dbReference>
<dbReference type="NCBIfam" id="TIGR00385">
    <property type="entry name" value="dsbE"/>
    <property type="match status" value="1"/>
</dbReference>
<keyword evidence="5" id="KW-0676">Redox-active center</keyword>
<dbReference type="SUPFAM" id="SSF52833">
    <property type="entry name" value="Thioredoxin-like"/>
    <property type="match status" value="1"/>
</dbReference>
<dbReference type="EMBL" id="FMSV02000399">
    <property type="protein sequence ID" value="SEH05865.1"/>
    <property type="molecule type" value="Genomic_DNA"/>
</dbReference>
<gene>
    <name evidence="8" type="primary">dsbE</name>
    <name evidence="8" type="ORF">MBHS_01720</name>
</gene>
<evidence type="ECO:0000256" key="5">
    <source>
        <dbReference type="ARBA" id="ARBA00023284"/>
    </source>
</evidence>
<keyword evidence="9" id="KW-1185">Reference proteome</keyword>
<evidence type="ECO:0000256" key="2">
    <source>
        <dbReference type="ARBA" id="ARBA00007758"/>
    </source>
</evidence>
<comment type="subcellular location">
    <subcellularLocation>
        <location evidence="1">Cell inner membrane</location>
        <topology evidence="1">Single-pass membrane protein</topology>
        <orientation evidence="1">Periplasmic side</orientation>
    </subcellularLocation>
</comment>
<dbReference type="GO" id="GO:0017004">
    <property type="term" value="P:cytochrome complex assembly"/>
    <property type="evidence" value="ECO:0007669"/>
    <property type="project" value="UniProtKB-KW"/>
</dbReference>
<dbReference type="InterPro" id="IPR013766">
    <property type="entry name" value="Thioredoxin_domain"/>
</dbReference>
<feature type="transmembrane region" description="Helical" evidence="6">
    <location>
        <begin position="6"/>
        <end position="26"/>
    </location>
</feature>
<dbReference type="GO" id="GO:0005886">
    <property type="term" value="C:plasma membrane"/>
    <property type="evidence" value="ECO:0007669"/>
    <property type="project" value="UniProtKB-SubCell"/>
</dbReference>
<dbReference type="OrthoDB" id="9799347at2"/>
<sequence length="179" mass="20460">MKSIKFLWPLIIFAVLVGFLYAGLSLNPREMKSTRLDKPAPFFKLLDVQKPESFFSSKQLRGKVSILNVWASWCVSCRQEHPLLMQLSKQKRINLYGLNWKDTLPAAQKWLAQHGNPYLASAFDTDGRVGIDYGVTGTPETFILDKKGIVRYKHVGPIGVKDFTDIFWPMIQELEAEQV</sequence>
<comment type="similarity">
    <text evidence="2">Belongs to the thioredoxin family. DsbE subfamily.</text>
</comment>
<dbReference type="Gene3D" id="3.40.30.10">
    <property type="entry name" value="Glutaredoxin"/>
    <property type="match status" value="1"/>
</dbReference>
<evidence type="ECO:0000313" key="8">
    <source>
        <dbReference type="EMBL" id="SEH05865.1"/>
    </source>
</evidence>
<dbReference type="InterPro" id="IPR017937">
    <property type="entry name" value="Thioredoxin_CS"/>
</dbReference>
<dbReference type="CDD" id="cd03010">
    <property type="entry name" value="TlpA_like_DsbE"/>
    <property type="match status" value="1"/>
</dbReference>
<dbReference type="InterPro" id="IPR004799">
    <property type="entry name" value="Periplasmic_diS_OxRdtase_DsbE"/>
</dbReference>
<keyword evidence="6" id="KW-0472">Membrane</keyword>
<evidence type="ECO:0000259" key="7">
    <source>
        <dbReference type="PROSITE" id="PS51352"/>
    </source>
</evidence>
<keyword evidence="6" id="KW-0812">Transmembrane</keyword>
<dbReference type="PROSITE" id="PS51352">
    <property type="entry name" value="THIOREDOXIN_2"/>
    <property type="match status" value="1"/>
</dbReference>
<dbReference type="InterPro" id="IPR036249">
    <property type="entry name" value="Thioredoxin-like_sf"/>
</dbReference>
<dbReference type="Proteomes" id="UP000236724">
    <property type="component" value="Unassembled WGS sequence"/>
</dbReference>
<evidence type="ECO:0000256" key="4">
    <source>
        <dbReference type="ARBA" id="ARBA00023157"/>
    </source>
</evidence>
<dbReference type="PANTHER" id="PTHR42852">
    <property type="entry name" value="THIOL:DISULFIDE INTERCHANGE PROTEIN DSBE"/>
    <property type="match status" value="1"/>
</dbReference>
<dbReference type="GO" id="GO:0015036">
    <property type="term" value="F:disulfide oxidoreductase activity"/>
    <property type="evidence" value="ECO:0007669"/>
    <property type="project" value="InterPro"/>
</dbReference>
<reference evidence="8 9" key="1">
    <citation type="submission" date="2016-10" db="EMBL/GenBank/DDBJ databases">
        <authorList>
            <person name="de Groot N.N."/>
        </authorList>
    </citation>
    <scope>NUCLEOTIDE SEQUENCE [LARGE SCALE GENOMIC DNA]</scope>
    <source>
        <strain evidence="8">MBHS1</strain>
    </source>
</reference>
<dbReference type="RefSeq" id="WP_103919722.1">
    <property type="nucleotide sequence ID" value="NZ_FMSV02000399.1"/>
</dbReference>
<evidence type="ECO:0000313" key="9">
    <source>
        <dbReference type="Proteomes" id="UP000236724"/>
    </source>
</evidence>
<dbReference type="InterPro" id="IPR050553">
    <property type="entry name" value="Thioredoxin_ResA/DsbE_sf"/>
</dbReference>
<evidence type="ECO:0000256" key="6">
    <source>
        <dbReference type="SAM" id="Phobius"/>
    </source>
</evidence>
<dbReference type="GO" id="GO:0030288">
    <property type="term" value="C:outer membrane-bounded periplasmic space"/>
    <property type="evidence" value="ECO:0007669"/>
    <property type="project" value="InterPro"/>
</dbReference>
<dbReference type="AlphaFoldDB" id="A0A1H6FA30"/>
<feature type="domain" description="Thioredoxin" evidence="7">
    <location>
        <begin position="34"/>
        <end position="176"/>
    </location>
</feature>
<dbReference type="PROSITE" id="PS00194">
    <property type="entry name" value="THIOREDOXIN_1"/>
    <property type="match status" value="1"/>
</dbReference>
<keyword evidence="4" id="KW-1015">Disulfide bond</keyword>
<keyword evidence="6" id="KW-1133">Transmembrane helix</keyword>
<evidence type="ECO:0000256" key="1">
    <source>
        <dbReference type="ARBA" id="ARBA00004383"/>
    </source>
</evidence>
<dbReference type="Pfam" id="PF08534">
    <property type="entry name" value="Redoxin"/>
    <property type="match status" value="1"/>
</dbReference>
<evidence type="ECO:0000256" key="3">
    <source>
        <dbReference type="ARBA" id="ARBA00022748"/>
    </source>
</evidence>
<proteinExistence type="inferred from homology"/>
<name>A0A1H6FA30_9GAMM</name>
<keyword evidence="3" id="KW-0201">Cytochrome c-type biogenesis</keyword>
<accession>A0A1H6FA30</accession>